<dbReference type="EMBL" id="VXKB01000002">
    <property type="protein sequence ID" value="KAA8715377.1"/>
    <property type="molecule type" value="Genomic_DNA"/>
</dbReference>
<comment type="similarity">
    <text evidence="2">Belongs to the fimbrial protein family.</text>
</comment>
<dbReference type="RefSeq" id="WP_067366252.1">
    <property type="nucleotide sequence ID" value="NZ_BAAAFS010000002.1"/>
</dbReference>
<organism evidence="7 8">
    <name type="scientific">Morganella psychrotolerans</name>
    <dbReference type="NCBI Taxonomy" id="368603"/>
    <lineage>
        <taxon>Bacteria</taxon>
        <taxon>Pseudomonadati</taxon>
        <taxon>Pseudomonadota</taxon>
        <taxon>Gammaproteobacteria</taxon>
        <taxon>Enterobacterales</taxon>
        <taxon>Morganellaceae</taxon>
        <taxon>Morganella</taxon>
    </lineage>
</organism>
<dbReference type="PANTHER" id="PTHR33420:SF3">
    <property type="entry name" value="FIMBRIAL SUBUNIT ELFA"/>
    <property type="match status" value="1"/>
</dbReference>
<feature type="domain" description="Fimbrial-type adhesion" evidence="6">
    <location>
        <begin position="42"/>
        <end position="198"/>
    </location>
</feature>
<dbReference type="InterPro" id="IPR000259">
    <property type="entry name" value="Adhesion_dom_fimbrial"/>
</dbReference>
<proteinExistence type="inferred from homology"/>
<dbReference type="AlphaFoldDB" id="A0A5M9R554"/>
<evidence type="ECO:0000259" key="6">
    <source>
        <dbReference type="Pfam" id="PF00419"/>
    </source>
</evidence>
<dbReference type="InterPro" id="IPR050263">
    <property type="entry name" value="Bact_Fimbrial_Adh_Pro"/>
</dbReference>
<dbReference type="InterPro" id="IPR008966">
    <property type="entry name" value="Adhesion_dom_sf"/>
</dbReference>
<evidence type="ECO:0000256" key="5">
    <source>
        <dbReference type="SAM" id="SignalP"/>
    </source>
</evidence>
<dbReference type="Pfam" id="PF00419">
    <property type="entry name" value="Fimbrial"/>
    <property type="match status" value="1"/>
</dbReference>
<evidence type="ECO:0000256" key="1">
    <source>
        <dbReference type="ARBA" id="ARBA00004561"/>
    </source>
</evidence>
<dbReference type="SUPFAM" id="SSF49401">
    <property type="entry name" value="Bacterial adhesins"/>
    <property type="match status" value="1"/>
</dbReference>
<evidence type="ECO:0000256" key="4">
    <source>
        <dbReference type="ARBA" id="ARBA00023263"/>
    </source>
</evidence>
<accession>A0A5M9R554</accession>
<dbReference type="GO" id="GO:0043709">
    <property type="term" value="P:cell adhesion involved in single-species biofilm formation"/>
    <property type="evidence" value="ECO:0007669"/>
    <property type="project" value="TreeGrafter"/>
</dbReference>
<reference evidence="7 8" key="1">
    <citation type="submission" date="2019-09" db="EMBL/GenBank/DDBJ databases">
        <title>Draft genome sequence of various Type strains from the CCUG.</title>
        <authorList>
            <person name="Pineiro-Iglesias B."/>
            <person name="Tunovic T."/>
            <person name="Unosson C."/>
            <person name="Inganas E."/>
            <person name="Ohlen M."/>
            <person name="Cardew S."/>
            <person name="Jensie-Markopoulos S."/>
            <person name="Salva-Serra F."/>
            <person name="Jaen-Luchoro D."/>
            <person name="Karlsson R."/>
            <person name="Svensson-Stadler L."/>
            <person name="Chun J."/>
            <person name="Moore E."/>
        </authorList>
    </citation>
    <scope>NUCLEOTIDE SEQUENCE [LARGE SCALE GENOMIC DNA]</scope>
    <source>
        <strain evidence="7 8">CCUG 53682T</strain>
    </source>
</reference>
<dbReference type="PANTHER" id="PTHR33420">
    <property type="entry name" value="FIMBRIAL SUBUNIT ELFA-RELATED"/>
    <property type="match status" value="1"/>
</dbReference>
<dbReference type="InterPro" id="IPR036937">
    <property type="entry name" value="Adhesion_dom_fimbrial_sf"/>
</dbReference>
<dbReference type="Gene3D" id="2.60.40.1090">
    <property type="entry name" value="Fimbrial-type adhesion domain"/>
    <property type="match status" value="1"/>
</dbReference>
<evidence type="ECO:0000313" key="8">
    <source>
        <dbReference type="Proteomes" id="UP000322181"/>
    </source>
</evidence>
<dbReference type="OrthoDB" id="6522787at2"/>
<sequence>MKLQKVLLSVVLGSLFTVGLAQAEDPVTPAAPEVKSGLGTVHFKGYINNVPCSIDSKFLDQTVDFGEISRNELTTGTYRTDSKNFNIELKNCDTTTYKTAQIQFTAPTIELKDGTATSKYVGLGSIQNAGIALTDSGGKAIELGSRFPAEKYTLNGGKDQITPLNFAAYVKGNQSAVAGEQATTGRFDTPVNFQIFYQ</sequence>
<keyword evidence="4" id="KW-0281">Fimbrium</keyword>
<dbReference type="Proteomes" id="UP000322181">
    <property type="component" value="Unassembled WGS sequence"/>
</dbReference>
<comment type="caution">
    <text evidence="7">The sequence shown here is derived from an EMBL/GenBank/DDBJ whole genome shotgun (WGS) entry which is preliminary data.</text>
</comment>
<evidence type="ECO:0000256" key="3">
    <source>
        <dbReference type="ARBA" id="ARBA00022729"/>
    </source>
</evidence>
<dbReference type="GO" id="GO:0009289">
    <property type="term" value="C:pilus"/>
    <property type="evidence" value="ECO:0007669"/>
    <property type="project" value="UniProtKB-SubCell"/>
</dbReference>
<comment type="subcellular location">
    <subcellularLocation>
        <location evidence="1">Fimbrium</location>
    </subcellularLocation>
</comment>
<protein>
    <submittedName>
        <fullName evidence="7">Type 1 fimbrial protein</fullName>
    </submittedName>
</protein>
<feature type="chain" id="PRO_5024351024" evidence="5">
    <location>
        <begin position="24"/>
        <end position="198"/>
    </location>
</feature>
<name>A0A5M9R554_9GAMM</name>
<evidence type="ECO:0000313" key="7">
    <source>
        <dbReference type="EMBL" id="KAA8715377.1"/>
    </source>
</evidence>
<evidence type="ECO:0000256" key="2">
    <source>
        <dbReference type="ARBA" id="ARBA00006671"/>
    </source>
</evidence>
<feature type="signal peptide" evidence="5">
    <location>
        <begin position="1"/>
        <end position="23"/>
    </location>
</feature>
<keyword evidence="3 5" id="KW-0732">Signal</keyword>
<gene>
    <name evidence="7" type="ORF">F4V73_10365</name>
</gene>